<gene>
    <name evidence="1" type="ordered locus">Taci_1491</name>
</gene>
<dbReference type="KEGG" id="tai:Taci_1491"/>
<keyword evidence="2" id="KW-1185">Reference proteome</keyword>
<dbReference type="eggNOG" id="COG1524">
    <property type="taxonomic scope" value="Bacteria"/>
</dbReference>
<evidence type="ECO:0000313" key="1">
    <source>
        <dbReference type="EMBL" id="ACZ19716.1"/>
    </source>
</evidence>
<dbReference type="Pfam" id="PF08665">
    <property type="entry name" value="PglZ"/>
    <property type="match status" value="1"/>
</dbReference>
<dbReference type="HOGENOM" id="CLU_030086_0_0_0"/>
<protein>
    <submittedName>
        <fullName evidence="1">PglZ domain protein</fullName>
    </submittedName>
</protein>
<accession>D1B6S5</accession>
<organism evidence="1 2">
    <name type="scientific">Thermanaerovibrio acidaminovorans (strain ATCC 49978 / DSM 6589 / Su883)</name>
    <name type="common">Selenomonas acidaminovorans</name>
    <dbReference type="NCBI Taxonomy" id="525903"/>
    <lineage>
        <taxon>Bacteria</taxon>
        <taxon>Thermotogati</taxon>
        <taxon>Synergistota</taxon>
        <taxon>Synergistia</taxon>
        <taxon>Synergistales</taxon>
        <taxon>Synergistaceae</taxon>
        <taxon>Thermanaerovibrio</taxon>
    </lineage>
</organism>
<dbReference type="EMBL" id="CP001818">
    <property type="protein sequence ID" value="ACZ19716.1"/>
    <property type="molecule type" value="Genomic_DNA"/>
</dbReference>
<dbReference type="RefSeq" id="WP_012870227.1">
    <property type="nucleotide sequence ID" value="NC_013522.1"/>
</dbReference>
<reference evidence="1 2" key="1">
    <citation type="journal article" date="2009" name="Stand. Genomic Sci.">
        <title>Complete genome sequence of Thermanaerovibrio acidaminovorans type strain (Su883).</title>
        <authorList>
            <person name="Chovatia M."/>
            <person name="Sikorski J."/>
            <person name="Schroder M."/>
            <person name="Lapidus A."/>
            <person name="Nolan M."/>
            <person name="Tice H."/>
            <person name="Glavina Del Rio T."/>
            <person name="Copeland A."/>
            <person name="Cheng J.F."/>
            <person name="Lucas S."/>
            <person name="Chen F."/>
            <person name="Bruce D."/>
            <person name="Goodwin L."/>
            <person name="Pitluck S."/>
            <person name="Ivanova N."/>
            <person name="Mavromatis K."/>
            <person name="Ovchinnikova G."/>
            <person name="Pati A."/>
            <person name="Chen A."/>
            <person name="Palaniappan K."/>
            <person name="Land M."/>
            <person name="Hauser L."/>
            <person name="Chang Y.J."/>
            <person name="Jeffries C.D."/>
            <person name="Chain P."/>
            <person name="Saunders E."/>
            <person name="Detter J.C."/>
            <person name="Brettin T."/>
            <person name="Rohde M."/>
            <person name="Goker M."/>
            <person name="Spring S."/>
            <person name="Bristow J."/>
            <person name="Markowitz V."/>
            <person name="Hugenholtz P."/>
            <person name="Kyrpides N.C."/>
            <person name="Klenk H.P."/>
            <person name="Eisen J.A."/>
        </authorList>
    </citation>
    <scope>NUCLEOTIDE SEQUENCE [LARGE SCALE GENOMIC DNA]</scope>
    <source>
        <strain evidence="2">ATCC 49978 / DSM 6589 / Su883</strain>
    </source>
</reference>
<dbReference type="OrthoDB" id="9769734at2"/>
<proteinExistence type="predicted"/>
<dbReference type="PATRIC" id="fig|525903.6.peg.1488"/>
<name>D1B6S5_THEAS</name>
<dbReference type="SUPFAM" id="SSF53649">
    <property type="entry name" value="Alkaline phosphatase-like"/>
    <property type="match status" value="1"/>
</dbReference>
<dbReference type="Proteomes" id="UP000002030">
    <property type="component" value="Chromosome"/>
</dbReference>
<sequence>MGSWRDQILSEFTPQVARLTLVADPDGLLLEEGVLEGIRERGFELIPFEDHVAFRYAYESKFRSRWDRGEKTDLVVVLRSPSSDLDALPYDLLQAGRKLSFNLGDLFPNLSYPVVAALDRADLDALFDAQAKHAPGQLGDNATKEFVLRHVFEIAPELIKQPSDLLRVLLRRHYRGMRIPAILDERFIQVLRQNGLFEDWPLEVIIPDAQAFFAFLQERWPVFLDSLAKPKDDAVHEDAADYGFEFPGPTLLPFDHHDVRIYIDNLFLEGLLQPVPHEQSQALAKTWVAYGIKVSPVENRRRRMEGLLVAIEKTIPTVEARHGEWLHFAYRWAELVALELEPDTTLPEEYRERLEALRSRIDSALTDWVVKRYASLINLPPAPPVMLHHIPRFLARSLGDDRRTKIAFLLVDGLALDQWIALRDVLGELDSKLRFRENAVFAWIPTITSVSRQAAFAGKPPIYFPASIHTTDKEPGLWTQFWVDQGLTQHEVAYAKGLGDGDLDEVSELLSRPRLRVVGLVIDKVDRIMHGMELGAAGMHNQVRQWARQGFMRDLLGLLHDRGFQVYLASDHGNIEAKGVGRPAEGAVADLRGERVRVYSDPRLRAQIKERFPESLEWPSVGLPEDYLALIAPNRAAFVRAAETLVGHGGISVEELLVPLVQIDRRDR</sequence>
<dbReference type="AlphaFoldDB" id="D1B6S5"/>
<evidence type="ECO:0000313" key="2">
    <source>
        <dbReference type="Proteomes" id="UP000002030"/>
    </source>
</evidence>
<dbReference type="STRING" id="525903.Taci_1491"/>
<dbReference type="InterPro" id="IPR017850">
    <property type="entry name" value="Alkaline_phosphatase_core_sf"/>
</dbReference>
<dbReference type="EnsemblBacteria" id="ACZ19716">
    <property type="protein sequence ID" value="ACZ19716"/>
    <property type="gene ID" value="Taci_1491"/>
</dbReference>
<dbReference type="NCBIfam" id="NF033449">
    <property type="entry name" value="BREX_PglZ_3"/>
    <property type="match status" value="1"/>
</dbReference>